<evidence type="ECO:0000313" key="2">
    <source>
        <dbReference type="Proteomes" id="UP001732700"/>
    </source>
</evidence>
<proteinExistence type="predicted"/>
<reference evidence="1" key="2">
    <citation type="submission" date="2025-09" db="UniProtKB">
        <authorList>
            <consortium name="EnsemblPlants"/>
        </authorList>
    </citation>
    <scope>IDENTIFICATION</scope>
</reference>
<dbReference type="Proteomes" id="UP001732700">
    <property type="component" value="Chromosome 4C"/>
</dbReference>
<protein>
    <submittedName>
        <fullName evidence="1">Uncharacterized protein</fullName>
    </submittedName>
</protein>
<accession>A0ACD5WQ31</accession>
<evidence type="ECO:0000313" key="1">
    <source>
        <dbReference type="EnsemblPlants" id="AVESA.00010b.r2.4CG1272890.1.CDS"/>
    </source>
</evidence>
<sequence length="97" mass="10235">MADTEVPFLNGAQAGTDEEPLAGVSDYRGRPVYRSTSGRWRSALFVVVVESNAAAAAAVNAWSGTASLTPLLGAFVADSWLGRYRSIILAGTLYVLI</sequence>
<name>A0ACD5WQ31_AVESA</name>
<organism evidence="1 2">
    <name type="scientific">Avena sativa</name>
    <name type="common">Oat</name>
    <dbReference type="NCBI Taxonomy" id="4498"/>
    <lineage>
        <taxon>Eukaryota</taxon>
        <taxon>Viridiplantae</taxon>
        <taxon>Streptophyta</taxon>
        <taxon>Embryophyta</taxon>
        <taxon>Tracheophyta</taxon>
        <taxon>Spermatophyta</taxon>
        <taxon>Magnoliopsida</taxon>
        <taxon>Liliopsida</taxon>
        <taxon>Poales</taxon>
        <taxon>Poaceae</taxon>
        <taxon>BOP clade</taxon>
        <taxon>Pooideae</taxon>
        <taxon>Poodae</taxon>
        <taxon>Poeae</taxon>
        <taxon>Poeae Chloroplast Group 1 (Aveneae type)</taxon>
        <taxon>Aveninae</taxon>
        <taxon>Avena</taxon>
    </lineage>
</organism>
<dbReference type="EnsemblPlants" id="AVESA.00010b.r2.4CG1272890.1">
    <property type="protein sequence ID" value="AVESA.00010b.r2.4CG1272890.1.CDS"/>
    <property type="gene ID" value="AVESA.00010b.r2.4CG1272890"/>
</dbReference>
<reference evidence="1" key="1">
    <citation type="submission" date="2021-05" db="EMBL/GenBank/DDBJ databases">
        <authorList>
            <person name="Scholz U."/>
            <person name="Mascher M."/>
            <person name="Fiebig A."/>
        </authorList>
    </citation>
    <scope>NUCLEOTIDE SEQUENCE [LARGE SCALE GENOMIC DNA]</scope>
</reference>
<keyword evidence="2" id="KW-1185">Reference proteome</keyword>